<organism evidence="2 3">
    <name type="scientific">Enterococcus durans</name>
    <dbReference type="NCBI Taxonomy" id="53345"/>
    <lineage>
        <taxon>Bacteria</taxon>
        <taxon>Bacillati</taxon>
        <taxon>Bacillota</taxon>
        <taxon>Bacilli</taxon>
        <taxon>Lactobacillales</taxon>
        <taxon>Enterococcaceae</taxon>
        <taxon>Enterococcus</taxon>
    </lineage>
</organism>
<dbReference type="GO" id="GO:0016747">
    <property type="term" value="F:acyltransferase activity, transferring groups other than amino-acyl groups"/>
    <property type="evidence" value="ECO:0007669"/>
    <property type="project" value="InterPro"/>
</dbReference>
<dbReference type="Pfam" id="PF00583">
    <property type="entry name" value="Acetyltransf_1"/>
    <property type="match status" value="1"/>
</dbReference>
<dbReference type="CDD" id="cd04301">
    <property type="entry name" value="NAT_SF"/>
    <property type="match status" value="1"/>
</dbReference>
<evidence type="ECO:0000259" key="1">
    <source>
        <dbReference type="PROSITE" id="PS51186"/>
    </source>
</evidence>
<reference evidence="2 3" key="1">
    <citation type="submission" date="2015-06" db="EMBL/GenBank/DDBJ databases">
        <title>The Genome Sequence of Enterococcus durans 4EA1.</title>
        <authorList>
            <consortium name="The Broad Institute Genomics Platform"/>
            <consortium name="The Broad Institute Genome Sequencing Center for Infectious Disease"/>
            <person name="Earl A.M."/>
            <person name="Van Tyne D."/>
            <person name="Lebreton F."/>
            <person name="Saavedra J.T."/>
            <person name="Gilmore M.S."/>
            <person name="Manson Mcguire A."/>
            <person name="Clock S."/>
            <person name="Crupain M."/>
            <person name="Rangan U."/>
            <person name="Young S."/>
            <person name="Abouelleil A."/>
            <person name="Cao P."/>
            <person name="Chapman S.B."/>
            <person name="Griggs A."/>
            <person name="Priest M."/>
            <person name="Shea T."/>
            <person name="Wortman J."/>
            <person name="Nusbaum C."/>
            <person name="Birren B."/>
        </authorList>
    </citation>
    <scope>NUCLEOTIDE SEQUENCE [LARGE SCALE GENOMIC DNA]</scope>
    <source>
        <strain evidence="2 3">4EA1</strain>
    </source>
</reference>
<accession>A0A367CE60</accession>
<dbReference type="SUPFAM" id="SSF55729">
    <property type="entry name" value="Acyl-CoA N-acyltransferases (Nat)"/>
    <property type="match status" value="1"/>
</dbReference>
<protein>
    <recommendedName>
        <fullName evidence="1">N-acetyltransferase domain-containing protein</fullName>
    </recommendedName>
</protein>
<dbReference type="InterPro" id="IPR000182">
    <property type="entry name" value="GNAT_dom"/>
</dbReference>
<evidence type="ECO:0000313" key="2">
    <source>
        <dbReference type="EMBL" id="RCA10925.1"/>
    </source>
</evidence>
<proteinExistence type="predicted"/>
<sequence>MYRVEKYKNHARYDEQYNEIHQFLLAFCDSGFNEHFHWARFEWMIGHSLLEENKLDRLTVFKNQRGTVVVLVLFDTFYADRYYFVHNGDEQLVREMVAILIEQSDDRIPIKVNSNDWLLAKIVQEKNFKRIRLEDHVLQITLTDKRDYHVPDSYFISPKDFIYDKDSYQSVIHKGFEDEGEPVKGAQHYFMSSPHFNSELKVFAFDHLEYTAHCGIWYTEGETAYIESVVTIPRCRQQGLAKAVVYEALNRSRELGAKRAIVLSSQPFYYQLGFTESSAFYLWEHSN</sequence>
<dbReference type="AlphaFoldDB" id="A0A367CE60"/>
<dbReference type="Gene3D" id="3.40.630.30">
    <property type="match status" value="1"/>
</dbReference>
<dbReference type="Proteomes" id="UP000252797">
    <property type="component" value="Unassembled WGS sequence"/>
</dbReference>
<feature type="domain" description="N-acetyltransferase" evidence="1">
    <location>
        <begin position="154"/>
        <end position="287"/>
    </location>
</feature>
<dbReference type="PROSITE" id="PS51186">
    <property type="entry name" value="GNAT"/>
    <property type="match status" value="1"/>
</dbReference>
<evidence type="ECO:0000313" key="3">
    <source>
        <dbReference type="Proteomes" id="UP000252797"/>
    </source>
</evidence>
<gene>
    <name evidence="2" type="ORF">EA71_01679</name>
</gene>
<dbReference type="RefSeq" id="WP_113845773.1">
    <property type="nucleotide sequence ID" value="NZ_CP116579.1"/>
</dbReference>
<comment type="caution">
    <text evidence="2">The sequence shown here is derived from an EMBL/GenBank/DDBJ whole genome shotgun (WGS) entry which is preliminary data.</text>
</comment>
<dbReference type="EMBL" id="LEPB01000004">
    <property type="protein sequence ID" value="RCA10925.1"/>
    <property type="molecule type" value="Genomic_DNA"/>
</dbReference>
<name>A0A367CE60_9ENTE</name>
<dbReference type="InterPro" id="IPR016181">
    <property type="entry name" value="Acyl_CoA_acyltransferase"/>
</dbReference>